<evidence type="ECO:0000313" key="3">
    <source>
        <dbReference type="EMBL" id="KIM20177.1"/>
    </source>
</evidence>
<evidence type="ECO:0000256" key="1">
    <source>
        <dbReference type="SAM" id="MobiDB-lite"/>
    </source>
</evidence>
<keyword evidence="2" id="KW-0732">Signal</keyword>
<gene>
    <name evidence="4" type="ORF">M408DRAFT_24855</name>
    <name evidence="3" type="ORF">M408DRAFT_30586</name>
</gene>
<dbReference type="Proteomes" id="UP000054097">
    <property type="component" value="Unassembled WGS sequence"/>
</dbReference>
<feature type="signal peptide" evidence="2">
    <location>
        <begin position="1"/>
        <end position="18"/>
    </location>
</feature>
<feature type="compositionally biased region" description="Low complexity" evidence="1">
    <location>
        <begin position="307"/>
        <end position="318"/>
    </location>
</feature>
<feature type="compositionally biased region" description="Low complexity" evidence="1">
    <location>
        <begin position="261"/>
        <end position="272"/>
    </location>
</feature>
<feature type="region of interest" description="Disordered" evidence="1">
    <location>
        <begin position="87"/>
        <end position="324"/>
    </location>
</feature>
<dbReference type="AlphaFoldDB" id="A0A0C3B6P9"/>
<reference evidence="4" key="3">
    <citation type="submission" date="2015-02" db="EMBL/GenBank/DDBJ databases">
        <title>Evolutionary Origins and Diversification of the Mycorrhizal Mutualists.</title>
        <authorList>
            <consortium name="DOE Joint Genome Institute"/>
            <consortium name="Mycorrhizal Genomics Consortium"/>
            <person name="Kohler A."/>
            <person name="Kuo A."/>
            <person name="Nagy L.G."/>
            <person name="Floudas D."/>
            <person name="Copeland A."/>
            <person name="Barry K.W."/>
            <person name="Cichocki N."/>
            <person name="Veneault-Fourrey C."/>
            <person name="LaButti K."/>
            <person name="Lindquist E.A."/>
            <person name="Lipzen A."/>
            <person name="Lundell T."/>
            <person name="Morin E."/>
            <person name="Murat C."/>
            <person name="Riley R."/>
            <person name="Ohm R."/>
            <person name="Sun H."/>
            <person name="Tunlid A."/>
            <person name="Henrissat B."/>
            <person name="Grigoriev I.V."/>
            <person name="Hibbett D.S."/>
            <person name="Martin F."/>
        </authorList>
    </citation>
    <scope>NUCLEOTIDE SEQUENCE</scope>
    <source>
        <strain evidence="4">MAFF 305830</strain>
    </source>
</reference>
<feature type="compositionally biased region" description="Basic residues" evidence="1">
    <location>
        <begin position="135"/>
        <end position="145"/>
    </location>
</feature>
<dbReference type="HOGENOM" id="CLU_858333_0_0_1"/>
<reference evidence="4 5" key="1">
    <citation type="submission" date="2014-04" db="EMBL/GenBank/DDBJ databases">
        <authorList>
            <consortium name="DOE Joint Genome Institute"/>
            <person name="Kuo A."/>
            <person name="Zuccaro A."/>
            <person name="Kohler A."/>
            <person name="Nagy L.G."/>
            <person name="Floudas D."/>
            <person name="Copeland A."/>
            <person name="Barry K.W."/>
            <person name="Cichocki N."/>
            <person name="Veneault-Fourrey C."/>
            <person name="LaButti K."/>
            <person name="Lindquist E.A."/>
            <person name="Lipzen A."/>
            <person name="Lundell T."/>
            <person name="Morin E."/>
            <person name="Murat C."/>
            <person name="Sun H."/>
            <person name="Tunlid A."/>
            <person name="Henrissat B."/>
            <person name="Grigoriev I.V."/>
            <person name="Hibbett D.S."/>
            <person name="Martin F."/>
            <person name="Nordberg H.P."/>
            <person name="Cantor M.N."/>
            <person name="Hua S.X."/>
        </authorList>
    </citation>
    <scope>NUCLEOTIDE SEQUENCE [LARGE SCALE GENOMIC DNA]</scope>
    <source>
        <strain evidence="4 5">MAFF 305830</strain>
    </source>
</reference>
<dbReference type="EMBL" id="KN824465">
    <property type="protein sequence ID" value="KIM20177.1"/>
    <property type="molecule type" value="Genomic_DNA"/>
</dbReference>
<proteinExistence type="predicted"/>
<keyword evidence="5" id="KW-1185">Reference proteome</keyword>
<organism evidence="4 5">
    <name type="scientific">Serendipita vermifera MAFF 305830</name>
    <dbReference type="NCBI Taxonomy" id="933852"/>
    <lineage>
        <taxon>Eukaryota</taxon>
        <taxon>Fungi</taxon>
        <taxon>Dikarya</taxon>
        <taxon>Basidiomycota</taxon>
        <taxon>Agaricomycotina</taxon>
        <taxon>Agaricomycetes</taxon>
        <taxon>Sebacinales</taxon>
        <taxon>Serendipitaceae</taxon>
        <taxon>Serendipita</taxon>
    </lineage>
</organism>
<protein>
    <submittedName>
        <fullName evidence="4">Uncharacterized protein</fullName>
    </submittedName>
</protein>
<feature type="chain" id="PRO_5007392431" evidence="2">
    <location>
        <begin position="19"/>
        <end position="324"/>
    </location>
</feature>
<name>A0A0C3B6P9_SERVB</name>
<evidence type="ECO:0000313" key="4">
    <source>
        <dbReference type="EMBL" id="KIM27111.1"/>
    </source>
</evidence>
<accession>A0A0C3B6P9</accession>
<evidence type="ECO:0000256" key="2">
    <source>
        <dbReference type="SAM" id="SignalP"/>
    </source>
</evidence>
<dbReference type="EMBL" id="KN824301">
    <property type="protein sequence ID" value="KIM27111.1"/>
    <property type="molecule type" value="Genomic_DNA"/>
</dbReference>
<sequence length="324" mass="35459">MHLASYLITLVAVTSTLALPVTHRPVNGPALSLPEDHGHAAPHHHATLDLTSHKEESDEVATEDSIAHPHHRLHARSMHQPKQVMVKGDTGKKATAPAKPPASQNPHRRLLSRRQLTLKTAMRKACNKHPDSRFCRKSHRLRARGVQKQEVAKGDVGKKATAPTKPPASQNSHRRLHARGVQRQEVAKGDHGKKAATPAKPPASQNPPRRLHTRGMEKPKQVMTKGDVGKKAAAPAKPPASQNPHRRIHRRGMEKPKQVMAKGAVGKKAAAPAKPPAPQTPHRRIHRRGTDYRKQQQVPTKADLGKKAVAPAKPPAAQKKIHPK</sequence>
<reference evidence="5" key="2">
    <citation type="submission" date="2015-01" db="EMBL/GenBank/DDBJ databases">
        <title>Evolutionary Origins and Diversification of the Mycorrhizal Mutualists.</title>
        <authorList>
            <consortium name="DOE Joint Genome Institute"/>
            <consortium name="Mycorrhizal Genomics Consortium"/>
            <person name="Kohler A."/>
            <person name="Kuo A."/>
            <person name="Nagy L.G."/>
            <person name="Floudas D."/>
            <person name="Copeland A."/>
            <person name="Barry K.W."/>
            <person name="Cichocki N."/>
            <person name="Veneault-Fourrey C."/>
            <person name="LaButti K."/>
            <person name="Lindquist E.A."/>
            <person name="Lipzen A."/>
            <person name="Lundell T."/>
            <person name="Morin E."/>
            <person name="Murat C."/>
            <person name="Riley R."/>
            <person name="Ohm R."/>
            <person name="Sun H."/>
            <person name="Tunlid A."/>
            <person name="Henrissat B."/>
            <person name="Grigoriev I.V."/>
            <person name="Hibbett D.S."/>
            <person name="Martin F."/>
        </authorList>
    </citation>
    <scope>NUCLEOTIDE SEQUENCE [LARGE SCALE GENOMIC DNA]</scope>
    <source>
        <strain evidence="5">MAFF 305830</strain>
    </source>
</reference>
<evidence type="ECO:0000313" key="5">
    <source>
        <dbReference type="Proteomes" id="UP000054097"/>
    </source>
</evidence>